<dbReference type="EMBL" id="CAKOGL010000031">
    <property type="protein sequence ID" value="CAH2108061.1"/>
    <property type="molecule type" value="Genomic_DNA"/>
</dbReference>
<organism evidence="2 3">
    <name type="scientific">Euphydryas editha</name>
    <name type="common">Edith's checkerspot</name>
    <dbReference type="NCBI Taxonomy" id="104508"/>
    <lineage>
        <taxon>Eukaryota</taxon>
        <taxon>Metazoa</taxon>
        <taxon>Ecdysozoa</taxon>
        <taxon>Arthropoda</taxon>
        <taxon>Hexapoda</taxon>
        <taxon>Insecta</taxon>
        <taxon>Pterygota</taxon>
        <taxon>Neoptera</taxon>
        <taxon>Endopterygota</taxon>
        <taxon>Lepidoptera</taxon>
        <taxon>Glossata</taxon>
        <taxon>Ditrysia</taxon>
        <taxon>Papilionoidea</taxon>
        <taxon>Nymphalidae</taxon>
        <taxon>Nymphalinae</taxon>
        <taxon>Euphydryas</taxon>
    </lineage>
</organism>
<feature type="compositionally biased region" description="Polar residues" evidence="1">
    <location>
        <begin position="61"/>
        <end position="74"/>
    </location>
</feature>
<evidence type="ECO:0000313" key="3">
    <source>
        <dbReference type="Proteomes" id="UP001153954"/>
    </source>
</evidence>
<feature type="region of interest" description="Disordered" evidence="1">
    <location>
        <begin position="61"/>
        <end position="85"/>
    </location>
</feature>
<protein>
    <submittedName>
        <fullName evidence="2">Uncharacterized protein</fullName>
    </submittedName>
</protein>
<reference evidence="2" key="1">
    <citation type="submission" date="2022-03" db="EMBL/GenBank/DDBJ databases">
        <authorList>
            <person name="Tunstrom K."/>
        </authorList>
    </citation>
    <scope>NUCLEOTIDE SEQUENCE</scope>
</reference>
<evidence type="ECO:0000256" key="1">
    <source>
        <dbReference type="SAM" id="MobiDB-lite"/>
    </source>
</evidence>
<dbReference type="AlphaFoldDB" id="A0AAU9VCT5"/>
<proteinExistence type="predicted"/>
<accession>A0AAU9VCT5</accession>
<evidence type="ECO:0000313" key="2">
    <source>
        <dbReference type="EMBL" id="CAH2108061.1"/>
    </source>
</evidence>
<sequence length="234" mass="26146">MPVIFFNKVLSKSTAVPLFQSPTLGDWSVIVSAPKPRGSEPRLSLPLHGSYPLHGDVWSANMGQTSVTPKQTGSRKAPKNDGNQGSAWVPHHLKVLASSVPWDLDTQSLADVYWQCASVRAEGSNPPPKVVRQWRDSAKERAIELWAERLEEPQVSVRLLTSIRPVLKEWINRKSGALSFHLTQLMTRHGCFGWYLCEIAQREDTTDAAIATWTGIRPNIPSRPVPLEQDNVWP</sequence>
<comment type="caution">
    <text evidence="2">The sequence shown here is derived from an EMBL/GenBank/DDBJ whole genome shotgun (WGS) entry which is preliminary data.</text>
</comment>
<keyword evidence="3" id="KW-1185">Reference proteome</keyword>
<dbReference type="Proteomes" id="UP001153954">
    <property type="component" value="Unassembled WGS sequence"/>
</dbReference>
<gene>
    <name evidence="2" type="ORF">EEDITHA_LOCUS22030</name>
</gene>
<name>A0AAU9VCT5_EUPED</name>